<proteinExistence type="predicted"/>
<evidence type="ECO:0000313" key="3">
    <source>
        <dbReference type="EMBL" id="KKM82575.1"/>
    </source>
</evidence>
<accession>A0A0F9N169</accession>
<protein>
    <submittedName>
        <fullName evidence="3">Uncharacterized protein</fullName>
    </submittedName>
</protein>
<sequence length="86" mass="9765">MPVDLPDPSMLSGDTQEVMSYVILLLITAVIALFVYHVSRQSKLEAKFDKLQKQMIKQIARSNRAMEAVAKLPPPKEDYSDDQEEN</sequence>
<organism evidence="3">
    <name type="scientific">marine sediment metagenome</name>
    <dbReference type="NCBI Taxonomy" id="412755"/>
    <lineage>
        <taxon>unclassified sequences</taxon>
        <taxon>metagenomes</taxon>
        <taxon>ecological metagenomes</taxon>
    </lineage>
</organism>
<name>A0A0F9N169_9ZZZZ</name>
<dbReference type="AlphaFoldDB" id="A0A0F9N169"/>
<keyword evidence="2" id="KW-0472">Membrane</keyword>
<evidence type="ECO:0000256" key="1">
    <source>
        <dbReference type="SAM" id="MobiDB-lite"/>
    </source>
</evidence>
<gene>
    <name evidence="3" type="ORF">LCGC14_1318220</name>
</gene>
<reference evidence="3" key="1">
    <citation type="journal article" date="2015" name="Nature">
        <title>Complex archaea that bridge the gap between prokaryotes and eukaryotes.</title>
        <authorList>
            <person name="Spang A."/>
            <person name="Saw J.H."/>
            <person name="Jorgensen S.L."/>
            <person name="Zaremba-Niedzwiedzka K."/>
            <person name="Martijn J."/>
            <person name="Lind A.E."/>
            <person name="van Eijk R."/>
            <person name="Schleper C."/>
            <person name="Guy L."/>
            <person name="Ettema T.J."/>
        </authorList>
    </citation>
    <scope>NUCLEOTIDE SEQUENCE</scope>
</reference>
<comment type="caution">
    <text evidence="3">The sequence shown here is derived from an EMBL/GenBank/DDBJ whole genome shotgun (WGS) entry which is preliminary data.</text>
</comment>
<feature type="transmembrane region" description="Helical" evidence="2">
    <location>
        <begin position="20"/>
        <end position="38"/>
    </location>
</feature>
<keyword evidence="2" id="KW-0812">Transmembrane</keyword>
<feature type="region of interest" description="Disordered" evidence="1">
    <location>
        <begin position="67"/>
        <end position="86"/>
    </location>
</feature>
<keyword evidence="2" id="KW-1133">Transmembrane helix</keyword>
<dbReference type="EMBL" id="LAZR01007842">
    <property type="protein sequence ID" value="KKM82575.1"/>
    <property type="molecule type" value="Genomic_DNA"/>
</dbReference>
<evidence type="ECO:0000256" key="2">
    <source>
        <dbReference type="SAM" id="Phobius"/>
    </source>
</evidence>